<dbReference type="PANTHER" id="PTHR13693">
    <property type="entry name" value="CLASS II AMINOTRANSFERASE/8-AMINO-7-OXONONANOATE SYNTHASE"/>
    <property type="match status" value="1"/>
</dbReference>
<evidence type="ECO:0000256" key="3">
    <source>
        <dbReference type="ARBA" id="ARBA00022898"/>
    </source>
</evidence>
<keyword evidence="5" id="KW-0032">Aminotransferase</keyword>
<dbReference type="GO" id="GO:0009102">
    <property type="term" value="P:biotin biosynthetic process"/>
    <property type="evidence" value="ECO:0007669"/>
    <property type="project" value="TreeGrafter"/>
</dbReference>
<evidence type="ECO:0000313" key="5">
    <source>
        <dbReference type="EMBL" id="HIW78636.1"/>
    </source>
</evidence>
<dbReference type="InterPro" id="IPR015421">
    <property type="entry name" value="PyrdxlP-dep_Trfase_major"/>
</dbReference>
<dbReference type="GO" id="GO:0030170">
    <property type="term" value="F:pyridoxal phosphate binding"/>
    <property type="evidence" value="ECO:0007669"/>
    <property type="project" value="InterPro"/>
</dbReference>
<keyword evidence="3" id="KW-0663">Pyridoxal phosphate</keyword>
<evidence type="ECO:0000259" key="4">
    <source>
        <dbReference type="Pfam" id="PF00155"/>
    </source>
</evidence>
<accession>A0A9D1QYY8</accession>
<dbReference type="InterPro" id="IPR004839">
    <property type="entry name" value="Aminotransferase_I/II_large"/>
</dbReference>
<comment type="caution">
    <text evidence="5">The sequence shown here is derived from an EMBL/GenBank/DDBJ whole genome shotgun (WGS) entry which is preliminary data.</text>
</comment>
<dbReference type="GO" id="GO:0008710">
    <property type="term" value="F:8-amino-7-oxononanoate synthase activity"/>
    <property type="evidence" value="ECO:0007669"/>
    <property type="project" value="TreeGrafter"/>
</dbReference>
<feature type="non-terminal residue" evidence="5">
    <location>
        <position position="1"/>
    </location>
</feature>
<dbReference type="Gene3D" id="3.40.640.10">
    <property type="entry name" value="Type I PLP-dependent aspartate aminotransferase-like (Major domain)"/>
    <property type="match status" value="1"/>
</dbReference>
<comment type="cofactor">
    <cofactor evidence="1">
        <name>pyridoxal 5'-phosphate</name>
        <dbReference type="ChEBI" id="CHEBI:597326"/>
    </cofactor>
</comment>
<gene>
    <name evidence="5" type="ORF">H9874_05775</name>
</gene>
<feature type="domain" description="Aminotransferase class I/classII large" evidence="4">
    <location>
        <begin position="5"/>
        <end position="300"/>
    </location>
</feature>
<dbReference type="EMBL" id="DXGI01000210">
    <property type="protein sequence ID" value="HIW78636.1"/>
    <property type="molecule type" value="Genomic_DNA"/>
</dbReference>
<evidence type="ECO:0000313" key="6">
    <source>
        <dbReference type="Proteomes" id="UP000824264"/>
    </source>
</evidence>
<protein>
    <submittedName>
        <fullName evidence="5">Pyridoxal phosphate-dependent aminotransferase family protein</fullName>
    </submittedName>
</protein>
<keyword evidence="2" id="KW-0808">Transferase</keyword>
<dbReference type="InterPro" id="IPR015422">
    <property type="entry name" value="PyrdxlP-dep_Trfase_small"/>
</dbReference>
<proteinExistence type="predicted"/>
<sequence>GGRSRITEEAESATAAYFGFDECLFLPSGYQGNLACVATLTQAGQAVFVDRRVHASIARALPAGKADVRAYAHADYGRLERRLTSAAPAAIQPLVITESLFSMDGTVLDVARMAELRRKHGFFLMVDEAHAVGALGPGGRGLCADVPGTADAALGTFGKSLGLFGSFLLLPKGFSAFFEYLSSPIMHSTAMPPAHAAAVLKLLERLPGLEGRRARLRDNAAFFRARLAERGIPTRGTAHIVAVPVGGEARTACLGERLCERGVLALAARYPTVPHGDGLLRFGLTALHTRPQLLRAVDALAEAWACPA</sequence>
<dbReference type="AlphaFoldDB" id="A0A9D1QYY8"/>
<reference evidence="5" key="2">
    <citation type="submission" date="2021-04" db="EMBL/GenBank/DDBJ databases">
        <authorList>
            <person name="Gilroy R."/>
        </authorList>
    </citation>
    <scope>NUCLEOTIDE SEQUENCE</scope>
    <source>
        <strain evidence="5">ChiSxjej5B17-1746</strain>
    </source>
</reference>
<dbReference type="InterPro" id="IPR050087">
    <property type="entry name" value="AON_synthase_class-II"/>
</dbReference>
<dbReference type="SUPFAM" id="SSF53383">
    <property type="entry name" value="PLP-dependent transferases"/>
    <property type="match status" value="1"/>
</dbReference>
<name>A0A9D1QYY8_9BACT</name>
<dbReference type="GO" id="GO:0008483">
    <property type="term" value="F:transaminase activity"/>
    <property type="evidence" value="ECO:0007669"/>
    <property type="project" value="UniProtKB-KW"/>
</dbReference>
<dbReference type="PANTHER" id="PTHR13693:SF100">
    <property type="entry name" value="8-AMINO-7-OXONONANOATE SYNTHASE"/>
    <property type="match status" value="1"/>
</dbReference>
<dbReference type="Proteomes" id="UP000824264">
    <property type="component" value="Unassembled WGS sequence"/>
</dbReference>
<dbReference type="Pfam" id="PF00155">
    <property type="entry name" value="Aminotran_1_2"/>
    <property type="match status" value="1"/>
</dbReference>
<evidence type="ECO:0000256" key="1">
    <source>
        <dbReference type="ARBA" id="ARBA00001933"/>
    </source>
</evidence>
<dbReference type="Gene3D" id="3.90.1150.10">
    <property type="entry name" value="Aspartate Aminotransferase, domain 1"/>
    <property type="match status" value="1"/>
</dbReference>
<reference evidence="5" key="1">
    <citation type="journal article" date="2021" name="PeerJ">
        <title>Extensive microbial diversity within the chicken gut microbiome revealed by metagenomics and culture.</title>
        <authorList>
            <person name="Gilroy R."/>
            <person name="Ravi A."/>
            <person name="Getino M."/>
            <person name="Pursley I."/>
            <person name="Horton D.L."/>
            <person name="Alikhan N.F."/>
            <person name="Baker D."/>
            <person name="Gharbi K."/>
            <person name="Hall N."/>
            <person name="Watson M."/>
            <person name="Adriaenssens E.M."/>
            <person name="Foster-Nyarko E."/>
            <person name="Jarju S."/>
            <person name="Secka A."/>
            <person name="Antonio M."/>
            <person name="Oren A."/>
            <person name="Chaudhuri R.R."/>
            <person name="La Ragione R."/>
            <person name="Hildebrand F."/>
            <person name="Pallen M.J."/>
        </authorList>
    </citation>
    <scope>NUCLEOTIDE SEQUENCE</scope>
    <source>
        <strain evidence="5">ChiSxjej5B17-1746</strain>
    </source>
</reference>
<evidence type="ECO:0000256" key="2">
    <source>
        <dbReference type="ARBA" id="ARBA00022679"/>
    </source>
</evidence>
<dbReference type="InterPro" id="IPR015424">
    <property type="entry name" value="PyrdxlP-dep_Trfase"/>
</dbReference>
<organism evidence="5 6">
    <name type="scientific">Candidatus Bilophila faecipullorum</name>
    <dbReference type="NCBI Taxonomy" id="2838482"/>
    <lineage>
        <taxon>Bacteria</taxon>
        <taxon>Pseudomonadati</taxon>
        <taxon>Thermodesulfobacteriota</taxon>
        <taxon>Desulfovibrionia</taxon>
        <taxon>Desulfovibrionales</taxon>
        <taxon>Desulfovibrionaceae</taxon>
        <taxon>Bilophila</taxon>
    </lineage>
</organism>